<dbReference type="Proteomes" id="UP001652661">
    <property type="component" value="Chromosome X"/>
</dbReference>
<reference evidence="7" key="1">
    <citation type="submission" date="2025-08" db="UniProtKB">
        <authorList>
            <consortium name="RefSeq"/>
        </authorList>
    </citation>
    <scope>IDENTIFICATION</scope>
    <source>
        <strain evidence="7">14028-0561.14</strain>
        <tissue evidence="7">Whole fly</tissue>
    </source>
</reference>
<dbReference type="GO" id="GO:0031625">
    <property type="term" value="F:ubiquitin protein ligase binding"/>
    <property type="evidence" value="ECO:0007669"/>
    <property type="project" value="TreeGrafter"/>
</dbReference>
<keyword evidence="2" id="KW-0863">Zinc-finger</keyword>
<evidence type="ECO:0000256" key="2">
    <source>
        <dbReference type="ARBA" id="ARBA00022771"/>
    </source>
</evidence>
<sequence>MMSSLINFLNSKFKPTVVSKDACEDGFTAGNLVAEDARQLERGFKGSTICKLPVEIVFDFPKAVDMKIIKLWPSIGAMRCTAFELYGRHNGNWERIAFVKDLRHNVDSVIFCYRNDYSSSITEQPHSEKLFFLKSARKILASTNSIKVVILATEGCPPVLRKVEMWGLPARSLDKADREQVKTIWSDIRGFYGQDDVPPRNFDPTTIPQLKEQSSLTIPDKFLDSITLELMMHPTVLPSGKVVDRSTNDRFAAEEAKWGRQASDPFTGLVFNAERKAKNNLDLKTRIEEFLIKHSEHFKMVPRYLEASWIRRHFRKAADSLNKQQQAKKRSNSSLASGSPSSSPAAKKAKLSHQGDTLTFSSAFTSASSSSCSSIDLANQQATSSTKLGLPAKCINCRSAQFHYEIRTCRHVVCRDCLAALFRCQVCACKFSFLAADVKRYQNVGSLTI</sequence>
<dbReference type="InterPro" id="IPR013083">
    <property type="entry name" value="Znf_RING/FYVE/PHD"/>
</dbReference>
<accession>A0A6P4IJF5</accession>
<evidence type="ECO:0000313" key="7">
    <source>
        <dbReference type="RefSeq" id="XP_017029102.1"/>
    </source>
</evidence>
<keyword evidence="3" id="KW-0862">Zinc</keyword>
<dbReference type="SUPFAM" id="SSF57850">
    <property type="entry name" value="RING/U-box"/>
    <property type="match status" value="1"/>
</dbReference>
<dbReference type="RefSeq" id="XP_017029102.1">
    <property type="nucleotide sequence ID" value="XM_017173613.3"/>
</dbReference>
<feature type="region of interest" description="Disordered" evidence="4">
    <location>
        <begin position="320"/>
        <end position="348"/>
    </location>
</feature>
<dbReference type="InterPro" id="IPR045696">
    <property type="entry name" value="Ubox5_N"/>
</dbReference>
<gene>
    <name evidence="7" type="primary">LOC108079320</name>
</gene>
<evidence type="ECO:0000259" key="5">
    <source>
        <dbReference type="SMART" id="SM00504"/>
    </source>
</evidence>
<dbReference type="AlphaFoldDB" id="A0A6P4IJF5"/>
<evidence type="ECO:0000313" key="6">
    <source>
        <dbReference type="Proteomes" id="UP001652661"/>
    </source>
</evidence>
<dbReference type="PANTHER" id="PTHR13492:SF2">
    <property type="entry name" value="RING FINGER PROTEIN 37"/>
    <property type="match status" value="1"/>
</dbReference>
<name>A0A6P4IJF5_DROKI</name>
<dbReference type="GO" id="GO:0005634">
    <property type="term" value="C:nucleus"/>
    <property type="evidence" value="ECO:0007669"/>
    <property type="project" value="TreeGrafter"/>
</dbReference>
<dbReference type="PANTHER" id="PTHR13492">
    <property type="entry name" value="RING FINGER PROTEIN 37"/>
    <property type="match status" value="1"/>
</dbReference>
<dbReference type="Gene3D" id="3.30.40.10">
    <property type="entry name" value="Zinc/RING finger domain, C3HC4 (zinc finger)"/>
    <property type="match status" value="1"/>
</dbReference>
<protein>
    <submittedName>
        <fullName evidence="7">RING finger protein 37-like</fullName>
    </submittedName>
</protein>
<evidence type="ECO:0000256" key="1">
    <source>
        <dbReference type="ARBA" id="ARBA00022723"/>
    </source>
</evidence>
<keyword evidence="6" id="KW-1185">Reference proteome</keyword>
<evidence type="ECO:0000256" key="3">
    <source>
        <dbReference type="ARBA" id="ARBA00022833"/>
    </source>
</evidence>
<dbReference type="GO" id="GO:0008270">
    <property type="term" value="F:zinc ion binding"/>
    <property type="evidence" value="ECO:0007669"/>
    <property type="project" value="UniProtKB-KW"/>
</dbReference>
<evidence type="ECO:0000256" key="4">
    <source>
        <dbReference type="SAM" id="MobiDB-lite"/>
    </source>
</evidence>
<dbReference type="InterPro" id="IPR039925">
    <property type="entry name" value="RNF37_RING-Ubox"/>
</dbReference>
<feature type="domain" description="U-box" evidence="5">
    <location>
        <begin position="221"/>
        <end position="290"/>
    </location>
</feature>
<dbReference type="PROSITE" id="PS00518">
    <property type="entry name" value="ZF_RING_1"/>
    <property type="match status" value="1"/>
</dbReference>
<dbReference type="InterPro" id="IPR017907">
    <property type="entry name" value="Znf_RING_CS"/>
</dbReference>
<dbReference type="OrthoDB" id="20295at2759"/>
<feature type="compositionally biased region" description="Low complexity" evidence="4">
    <location>
        <begin position="332"/>
        <end position="346"/>
    </location>
</feature>
<dbReference type="InterPro" id="IPR003613">
    <property type="entry name" value="Ubox_domain"/>
</dbReference>
<dbReference type="InterPro" id="IPR039847">
    <property type="entry name" value="Ubox5"/>
</dbReference>
<proteinExistence type="predicted"/>
<dbReference type="Pfam" id="PF19318">
    <property type="entry name" value="DUF5918"/>
    <property type="match status" value="1"/>
</dbReference>
<dbReference type="SMART" id="SM00504">
    <property type="entry name" value="Ubox"/>
    <property type="match status" value="1"/>
</dbReference>
<dbReference type="CDD" id="cd16660">
    <property type="entry name" value="RING-Ubox_RNF37"/>
    <property type="match status" value="1"/>
</dbReference>
<keyword evidence="1" id="KW-0479">Metal-binding</keyword>
<dbReference type="GO" id="GO:0034450">
    <property type="term" value="F:ubiquitin-ubiquitin ligase activity"/>
    <property type="evidence" value="ECO:0007669"/>
    <property type="project" value="TreeGrafter"/>
</dbReference>
<dbReference type="Pfam" id="PF04564">
    <property type="entry name" value="U-box"/>
    <property type="match status" value="1"/>
</dbReference>
<dbReference type="GeneID" id="108079320"/>
<organism evidence="6 7">
    <name type="scientific">Drosophila kikkawai</name>
    <name type="common">Fruit fly</name>
    <dbReference type="NCBI Taxonomy" id="30033"/>
    <lineage>
        <taxon>Eukaryota</taxon>
        <taxon>Metazoa</taxon>
        <taxon>Ecdysozoa</taxon>
        <taxon>Arthropoda</taxon>
        <taxon>Hexapoda</taxon>
        <taxon>Insecta</taxon>
        <taxon>Pterygota</taxon>
        <taxon>Neoptera</taxon>
        <taxon>Endopterygota</taxon>
        <taxon>Diptera</taxon>
        <taxon>Brachycera</taxon>
        <taxon>Muscomorpha</taxon>
        <taxon>Ephydroidea</taxon>
        <taxon>Drosophilidae</taxon>
        <taxon>Drosophila</taxon>
        <taxon>Sophophora</taxon>
    </lineage>
</organism>
<dbReference type="GO" id="GO:0000209">
    <property type="term" value="P:protein polyubiquitination"/>
    <property type="evidence" value="ECO:0007669"/>
    <property type="project" value="TreeGrafter"/>
</dbReference>